<evidence type="ECO:0000313" key="5">
    <source>
        <dbReference type="EMBL" id="CAX43274.1"/>
    </source>
</evidence>
<dbReference type="InterPro" id="IPR016087">
    <property type="entry name" value="Chalcone_isomerase"/>
</dbReference>
<protein>
    <recommendedName>
        <fullName evidence="2">Altered inheritance of mitochondria protein 18, mitochondrial</fullName>
    </recommendedName>
</protein>
<dbReference type="InterPro" id="IPR036298">
    <property type="entry name" value="Chalcone_isomerase_sf"/>
</dbReference>
<dbReference type="SUPFAM" id="SSF54626">
    <property type="entry name" value="Chalcone isomerase"/>
    <property type="match status" value="1"/>
</dbReference>
<reference evidence="5 6" key="1">
    <citation type="journal article" date="2009" name="Genome Res.">
        <title>Comparative genomics of the fungal pathogens Candida dubliniensis and Candida albicans.</title>
        <authorList>
            <person name="Jackson A.P."/>
            <person name="Gamble J.A."/>
            <person name="Yeomans T."/>
            <person name="Moran G.P."/>
            <person name="Saunders D."/>
            <person name="Harris D."/>
            <person name="Aslett M."/>
            <person name="Barrell J.F."/>
            <person name="Butler G."/>
            <person name="Citiulo F."/>
            <person name="Coleman D.C."/>
            <person name="de Groot P.W.J."/>
            <person name="Goodwin T.J."/>
            <person name="Quail M.A."/>
            <person name="McQuillan J."/>
            <person name="Munro C.A."/>
            <person name="Pain A."/>
            <person name="Poulter R.T."/>
            <person name="Rajandream M.A."/>
            <person name="Renauld H."/>
            <person name="Spiering M.J."/>
            <person name="Tivey A."/>
            <person name="Gow N.A.R."/>
            <person name="Barrell B."/>
            <person name="Sullivan D.J."/>
            <person name="Berriman M."/>
        </authorList>
    </citation>
    <scope>NUCLEOTIDE SEQUENCE [LARGE SCALE GENOMIC DNA]</scope>
    <source>
        <strain evidence="6">CD36 / ATCC MYA-646 / CBS 7987 / NCPF 3949 / NRRL Y-17841</strain>
    </source>
</reference>
<proteinExistence type="inferred from homology"/>
<name>B9WF10_CANDC</name>
<dbReference type="eggNOG" id="ENOG502RGD3">
    <property type="taxonomic scope" value="Eukaryota"/>
</dbReference>
<dbReference type="CGD" id="CAL0000166255">
    <property type="gene designation" value="Cd36_87770"/>
</dbReference>
<dbReference type="KEGG" id="cdu:CD36_87770"/>
<dbReference type="GeneID" id="8046893"/>
<comment type="similarity">
    <text evidence="1">Belongs to the AIM18/AIM46 family.</text>
</comment>
<dbReference type="PANTHER" id="PTHR47284">
    <property type="entry name" value="FATTY-ACID-BINDING PROTEIN 2"/>
    <property type="match status" value="1"/>
</dbReference>
<evidence type="ECO:0000313" key="4">
    <source>
        <dbReference type="CGD" id="CAL0000166255"/>
    </source>
</evidence>
<dbReference type="GO" id="GO:0016872">
    <property type="term" value="F:intramolecular lyase activity"/>
    <property type="evidence" value="ECO:0007669"/>
    <property type="project" value="InterPro"/>
</dbReference>
<dbReference type="Gene3D" id="3.50.70.10">
    <property type="match status" value="1"/>
</dbReference>
<dbReference type="RefSeq" id="XP_002419677.1">
    <property type="nucleotide sequence ID" value="XM_002419632.1"/>
</dbReference>
<dbReference type="EMBL" id="FM992690">
    <property type="protein sequence ID" value="CAX43274.1"/>
    <property type="molecule type" value="Genomic_DNA"/>
</dbReference>
<organism evidence="5 6">
    <name type="scientific">Candida dubliniensis (strain CD36 / ATCC MYA-646 / CBS 7987 / NCPF 3949 / NRRL Y-17841)</name>
    <name type="common">Yeast</name>
    <dbReference type="NCBI Taxonomy" id="573826"/>
    <lineage>
        <taxon>Eukaryota</taxon>
        <taxon>Fungi</taxon>
        <taxon>Dikarya</taxon>
        <taxon>Ascomycota</taxon>
        <taxon>Saccharomycotina</taxon>
        <taxon>Pichiomycetes</taxon>
        <taxon>Debaryomycetaceae</taxon>
        <taxon>Candida/Lodderomyces clade</taxon>
        <taxon>Candida</taxon>
    </lineage>
</organism>
<gene>
    <name evidence="4" type="ordered locus">Cd36_87770</name>
    <name evidence="5" type="ORF">CD36_87770</name>
</gene>
<dbReference type="Pfam" id="PF16035">
    <property type="entry name" value="Chalcone_2"/>
    <property type="match status" value="1"/>
</dbReference>
<dbReference type="AlphaFoldDB" id="B9WF10"/>
<evidence type="ECO:0000256" key="1">
    <source>
        <dbReference type="ARBA" id="ARBA00009111"/>
    </source>
</evidence>
<dbReference type="PANTHER" id="PTHR47284:SF3">
    <property type="entry name" value="FATTY-ACID-BINDING PROTEIN 2"/>
    <property type="match status" value="1"/>
</dbReference>
<evidence type="ECO:0000313" key="6">
    <source>
        <dbReference type="Proteomes" id="UP000002605"/>
    </source>
</evidence>
<dbReference type="HOGENOM" id="CLU_038840_0_1_1"/>
<dbReference type="OrthoDB" id="18193at2759"/>
<dbReference type="VEuPathDB" id="FungiDB:CD36_87770"/>
<evidence type="ECO:0000259" key="3">
    <source>
        <dbReference type="Pfam" id="PF16035"/>
    </source>
</evidence>
<accession>B9WF10</accession>
<dbReference type="Proteomes" id="UP000002605">
    <property type="component" value="Chromosome 3"/>
</dbReference>
<dbReference type="InterPro" id="IPR016088">
    <property type="entry name" value="Chalcone_isomerase_3-sand"/>
</dbReference>
<sequence>MFKYLRYCRPAFIVSAVAATPLFYPRIFSEVKQVVVDSSLNPFPTEIKKGFFHNDFELLGHGVRSVTFIAFKVYGVGVYIAKKDIPKASTLLVGMADKLKDPEESAQAIEKLLDNDIKFLVRLAPVRNTDFNHLKDGLIKSILAHPKSKEMKEELGNGLDELREAFTRKGTVPKNHLLYLEMLDGGKLALSYVNPKKKEYKMGEVTCPLVARQLMLQYLSGAKPLSPSLRDSCIEGFINL</sequence>
<feature type="domain" description="Chalcone isomerase" evidence="3">
    <location>
        <begin position="55"/>
        <end position="234"/>
    </location>
</feature>
<evidence type="ECO:0000256" key="2">
    <source>
        <dbReference type="ARBA" id="ARBA00018755"/>
    </source>
</evidence>
<keyword evidence="6" id="KW-1185">Reference proteome</keyword>